<dbReference type="GO" id="GO:0004190">
    <property type="term" value="F:aspartic-type endopeptidase activity"/>
    <property type="evidence" value="ECO:0007669"/>
    <property type="project" value="UniProtKB-UniRule"/>
</dbReference>
<reference evidence="13 15" key="2">
    <citation type="submission" date="2016-09" db="EMBL/GenBank/DDBJ databases">
        <authorList>
            <consortium name="Pathogen Informatics"/>
        </authorList>
    </citation>
    <scope>NUCLEOTIDE SEQUENCE [LARGE SCALE GENOMIC DNA]</scope>
    <source>
        <strain evidence="13 15">82B</strain>
    </source>
</reference>
<keyword evidence="14" id="KW-1185">Reference proteome</keyword>
<feature type="transmembrane region" description="Helical" evidence="9">
    <location>
        <begin position="144"/>
        <end position="167"/>
    </location>
</feature>
<keyword evidence="13" id="KW-0449">Lipoprotein</keyword>
<evidence type="ECO:0000256" key="9">
    <source>
        <dbReference type="HAMAP-Rule" id="MF_00161"/>
    </source>
</evidence>
<evidence type="ECO:0000313" key="13">
    <source>
        <dbReference type="EMBL" id="SCT17998.1"/>
    </source>
</evidence>
<dbReference type="GO" id="GO:0006508">
    <property type="term" value="P:proteolysis"/>
    <property type="evidence" value="ECO:0007669"/>
    <property type="project" value="UniProtKB-KW"/>
</dbReference>
<dbReference type="PRINTS" id="PR00781">
    <property type="entry name" value="LIPOSIGPTASE"/>
</dbReference>
<feature type="transmembrane region" description="Helical" evidence="9">
    <location>
        <begin position="81"/>
        <end position="99"/>
    </location>
</feature>
<comment type="catalytic activity">
    <reaction evidence="9 10">
        <text>Release of signal peptides from bacterial membrane prolipoproteins. Hydrolyzes -Xaa-Yaa-Zaa-|-(S,diacylglyceryl)Cys-, in which Xaa is hydrophobic (preferably Leu), and Yaa (Ala or Ser) and Zaa (Gly or Ala) have small, neutral side chains.</text>
        <dbReference type="EC" id="3.4.23.36"/>
    </reaction>
</comment>
<evidence type="ECO:0000256" key="3">
    <source>
        <dbReference type="ARBA" id="ARBA00022670"/>
    </source>
</evidence>
<keyword evidence="2 9" id="KW-1003">Cell membrane</keyword>
<evidence type="ECO:0000256" key="7">
    <source>
        <dbReference type="ARBA" id="ARBA00022989"/>
    </source>
</evidence>
<comment type="subcellular location">
    <subcellularLocation>
        <location evidence="9">Cell membrane</location>
        <topology evidence="9">Multi-pass membrane protein</topology>
    </subcellularLocation>
</comment>
<comment type="function">
    <text evidence="9 10">This protein specifically catalyzes the removal of signal peptides from prolipoproteins.</text>
</comment>
<evidence type="ECO:0000256" key="5">
    <source>
        <dbReference type="ARBA" id="ARBA00022750"/>
    </source>
</evidence>
<accession>A0A1D4P4V9</accession>
<evidence type="ECO:0000313" key="14">
    <source>
        <dbReference type="Proteomes" id="UP000095412"/>
    </source>
</evidence>
<evidence type="ECO:0000256" key="2">
    <source>
        <dbReference type="ARBA" id="ARBA00022475"/>
    </source>
</evidence>
<feature type="transmembrane region" description="Helical" evidence="9">
    <location>
        <begin position="106"/>
        <end position="124"/>
    </location>
</feature>
<protein>
    <recommendedName>
        <fullName evidence="9">Lipoprotein signal peptidase</fullName>
        <ecNumber evidence="9">3.4.23.36</ecNumber>
    </recommendedName>
    <alternativeName>
        <fullName evidence="9">Prolipoprotein signal peptidase</fullName>
    </alternativeName>
    <alternativeName>
        <fullName evidence="9">Signal peptidase II</fullName>
        <shortName evidence="9">SPase II</shortName>
    </alternativeName>
</protein>
<dbReference type="PROSITE" id="PS00855">
    <property type="entry name" value="SPASE_II"/>
    <property type="match status" value="1"/>
</dbReference>
<gene>
    <name evidence="9 13" type="primary">lspA</name>
    <name evidence="13" type="ORF">SAMEA2297795_01936</name>
    <name evidence="12" type="ORF">SAMEA2297796_01482</name>
</gene>
<dbReference type="PANTHER" id="PTHR33695">
    <property type="entry name" value="LIPOPROTEIN SIGNAL PEPTIDASE"/>
    <property type="match status" value="1"/>
</dbReference>
<dbReference type="Proteomes" id="UP000095412">
    <property type="component" value="Unassembled WGS sequence"/>
</dbReference>
<comment type="pathway">
    <text evidence="9">Protein modification; lipoprotein biosynthesis (signal peptide cleavage).</text>
</comment>
<keyword evidence="8 9" id="KW-0472">Membrane</keyword>
<keyword evidence="4 9" id="KW-0812">Transmembrane</keyword>
<evidence type="ECO:0000256" key="11">
    <source>
        <dbReference type="RuleBase" id="RU004181"/>
    </source>
</evidence>
<feature type="active site" evidence="9">
    <location>
        <position position="152"/>
    </location>
</feature>
<keyword evidence="7 9" id="KW-1133">Transmembrane helix</keyword>
<evidence type="ECO:0000256" key="10">
    <source>
        <dbReference type="RuleBase" id="RU000594"/>
    </source>
</evidence>
<keyword evidence="5 9" id="KW-0064">Aspartyl protease</keyword>
<dbReference type="GO" id="GO:0005886">
    <property type="term" value="C:plasma membrane"/>
    <property type="evidence" value="ECO:0007669"/>
    <property type="project" value="UniProtKB-SubCell"/>
</dbReference>
<dbReference type="InterPro" id="IPR001872">
    <property type="entry name" value="Peptidase_A8"/>
</dbReference>
<evidence type="ECO:0000256" key="6">
    <source>
        <dbReference type="ARBA" id="ARBA00022801"/>
    </source>
</evidence>
<dbReference type="Pfam" id="PF01252">
    <property type="entry name" value="Peptidase_A8"/>
    <property type="match status" value="1"/>
</dbReference>
<keyword evidence="3 9" id="KW-0645">Protease</keyword>
<dbReference type="PANTHER" id="PTHR33695:SF1">
    <property type="entry name" value="LIPOPROTEIN SIGNAL PEPTIDASE"/>
    <property type="match status" value="1"/>
</dbReference>
<proteinExistence type="inferred from homology"/>
<comment type="similarity">
    <text evidence="1 9 11">Belongs to the peptidase A8 family.</text>
</comment>
<evidence type="ECO:0000256" key="4">
    <source>
        <dbReference type="ARBA" id="ARBA00022692"/>
    </source>
</evidence>
<dbReference type="EC" id="3.4.23.36" evidence="9"/>
<evidence type="ECO:0000313" key="15">
    <source>
        <dbReference type="Proteomes" id="UP000095768"/>
    </source>
</evidence>
<dbReference type="EMBL" id="FMPI01000009">
    <property type="protein sequence ID" value="SCS97640.1"/>
    <property type="molecule type" value="Genomic_DNA"/>
</dbReference>
<organism evidence="13 15">
    <name type="scientific">Staphylococcus caeli</name>
    <dbReference type="NCBI Taxonomy" id="2201815"/>
    <lineage>
        <taxon>Bacteria</taxon>
        <taxon>Bacillati</taxon>
        <taxon>Bacillota</taxon>
        <taxon>Bacilli</taxon>
        <taxon>Bacillales</taxon>
        <taxon>Staphylococcaceae</taxon>
        <taxon>Staphylococcus</taxon>
    </lineage>
</organism>
<reference evidence="12 14" key="1">
    <citation type="submission" date="2016-09" db="EMBL/GenBank/DDBJ databases">
        <authorList>
            <consortium name="Pathogen Informatics"/>
            <person name="Sun Q."/>
            <person name="Inoue M."/>
        </authorList>
    </citation>
    <scope>NUCLEOTIDE SEQUENCE [LARGE SCALE GENOMIC DNA]</scope>
    <source>
        <strain evidence="12 14">82C</strain>
    </source>
</reference>
<evidence type="ECO:0000256" key="8">
    <source>
        <dbReference type="ARBA" id="ARBA00023136"/>
    </source>
</evidence>
<dbReference type="EMBL" id="FMPG01000009">
    <property type="protein sequence ID" value="SCT17998.1"/>
    <property type="molecule type" value="Genomic_DNA"/>
</dbReference>
<evidence type="ECO:0000256" key="1">
    <source>
        <dbReference type="ARBA" id="ARBA00006139"/>
    </source>
</evidence>
<dbReference type="Proteomes" id="UP000095768">
    <property type="component" value="Unassembled WGS sequence"/>
</dbReference>
<keyword evidence="6 9" id="KW-0378">Hydrolase</keyword>
<sequence>MKVVAKATERRIGGTDMKRQYYIGISLFITIVILLLDQITKFMIASSMKIGDSFNVIPNFLNITSHRNDGAAWGILSGKMGFFYIITIVILVVLIVFFIKEAKNNLLMQVAISLLFAGALGNFIDRVFHGEVVDFVDTYIFGYNFPIFNVADSSLTIGVLLIVFALLKDMKKEE</sequence>
<name>A0A1D4P4V9_9STAP</name>
<feature type="active site" evidence="9">
    <location>
        <position position="134"/>
    </location>
</feature>
<dbReference type="AlphaFoldDB" id="A0A1D4P4V9"/>
<feature type="transmembrane region" description="Helical" evidence="9">
    <location>
        <begin position="21"/>
        <end position="39"/>
    </location>
</feature>
<dbReference type="NCBIfam" id="TIGR00077">
    <property type="entry name" value="lspA"/>
    <property type="match status" value="1"/>
</dbReference>
<dbReference type="UniPathway" id="UPA00665"/>
<dbReference type="HAMAP" id="MF_00161">
    <property type="entry name" value="LspA"/>
    <property type="match status" value="1"/>
</dbReference>
<evidence type="ECO:0000313" key="12">
    <source>
        <dbReference type="EMBL" id="SCS97640.1"/>
    </source>
</evidence>